<dbReference type="EMBL" id="BAABKO010000002">
    <property type="protein sequence ID" value="GAA4769809.1"/>
    <property type="molecule type" value="Genomic_DNA"/>
</dbReference>
<keyword evidence="1" id="KW-0732">Signal</keyword>
<dbReference type="InterPro" id="IPR050490">
    <property type="entry name" value="Bact_solute-bd_prot1"/>
</dbReference>
<dbReference type="InterPro" id="IPR006059">
    <property type="entry name" value="SBP"/>
</dbReference>
<reference evidence="3" key="1">
    <citation type="journal article" date="2019" name="Int. J. Syst. Evol. Microbiol.">
        <title>The Global Catalogue of Microorganisms (GCM) 10K type strain sequencing project: providing services to taxonomists for standard genome sequencing and annotation.</title>
        <authorList>
            <consortium name="The Broad Institute Genomics Platform"/>
            <consortium name="The Broad Institute Genome Sequencing Center for Infectious Disease"/>
            <person name="Wu L."/>
            <person name="Ma J."/>
        </authorList>
    </citation>
    <scope>NUCLEOTIDE SEQUENCE [LARGE SCALE GENOMIC DNA]</scope>
    <source>
        <strain evidence="3">JCM 18537</strain>
    </source>
</reference>
<dbReference type="Proteomes" id="UP001501645">
    <property type="component" value="Unassembled WGS sequence"/>
</dbReference>
<dbReference type="PROSITE" id="PS51257">
    <property type="entry name" value="PROKAR_LIPOPROTEIN"/>
    <property type="match status" value="1"/>
</dbReference>
<feature type="chain" id="PRO_5046261251" evidence="1">
    <location>
        <begin position="25"/>
        <end position="432"/>
    </location>
</feature>
<feature type="signal peptide" evidence="1">
    <location>
        <begin position="1"/>
        <end position="24"/>
    </location>
</feature>
<accession>A0ABP8ZYY4</accession>
<name>A0ABP8ZYY4_9MICO</name>
<evidence type="ECO:0000313" key="2">
    <source>
        <dbReference type="EMBL" id="GAA4769809.1"/>
    </source>
</evidence>
<organism evidence="2 3">
    <name type="scientific">Microbacterium gilvum</name>
    <dbReference type="NCBI Taxonomy" id="1336204"/>
    <lineage>
        <taxon>Bacteria</taxon>
        <taxon>Bacillati</taxon>
        <taxon>Actinomycetota</taxon>
        <taxon>Actinomycetes</taxon>
        <taxon>Micrococcales</taxon>
        <taxon>Microbacteriaceae</taxon>
        <taxon>Microbacterium</taxon>
    </lineage>
</organism>
<proteinExistence type="predicted"/>
<sequence>MRYTRFIGATATFGIAAATLAGCAAGTTASPEEGGEDVELTVTWWGSEERIAKYEESFDIFEEEHPGVTVTGVPMDYQSYWTARSTEAAARTLPDIMQFDPANLGDYSRNDLLLDLTPYIGDTIDFSNVDENVLASSEFDGGHYGVPIGTSTLGLYYNPELGAAAGVEPLDPDYTWADLSAWVTEVAAAGATNADGQAVYGGLGQGTSIWLFLQWLLQQGTAPFTEDGGLAFTQDDIVDYLSLDTSARDAGAYLPPDRATQISPLDGFAMEEAATVLAWDNYYARYAPETGDDIEVLPVPSNEDGEKSMFFLVSNMAVAANTAHPDEATELADFLFRDPRVAEIFGTDRGIPVDSETLAGFEVEPGSGDEKVIAYEEQVAADYATEVAPKLPGGFATLESQWVRLNGELGYGNVTPEQFAEQWWAEAELAVG</sequence>
<dbReference type="PANTHER" id="PTHR43649:SF12">
    <property type="entry name" value="DIACETYLCHITOBIOSE BINDING PROTEIN DASA"/>
    <property type="match status" value="1"/>
</dbReference>
<dbReference type="SUPFAM" id="SSF53850">
    <property type="entry name" value="Periplasmic binding protein-like II"/>
    <property type="match status" value="1"/>
</dbReference>
<protein>
    <submittedName>
        <fullName evidence="2">Extracellular solute-binding protein</fullName>
    </submittedName>
</protein>
<keyword evidence="3" id="KW-1185">Reference proteome</keyword>
<dbReference type="RefSeq" id="WP_345437040.1">
    <property type="nucleotide sequence ID" value="NZ_BAABKO010000002.1"/>
</dbReference>
<evidence type="ECO:0000313" key="3">
    <source>
        <dbReference type="Proteomes" id="UP001501645"/>
    </source>
</evidence>
<gene>
    <name evidence="2" type="ORF">GCM10023351_11870</name>
</gene>
<dbReference type="Pfam" id="PF13416">
    <property type="entry name" value="SBP_bac_8"/>
    <property type="match status" value="1"/>
</dbReference>
<dbReference type="PANTHER" id="PTHR43649">
    <property type="entry name" value="ARABINOSE-BINDING PROTEIN-RELATED"/>
    <property type="match status" value="1"/>
</dbReference>
<comment type="caution">
    <text evidence="2">The sequence shown here is derived from an EMBL/GenBank/DDBJ whole genome shotgun (WGS) entry which is preliminary data.</text>
</comment>
<evidence type="ECO:0000256" key="1">
    <source>
        <dbReference type="SAM" id="SignalP"/>
    </source>
</evidence>
<dbReference type="Gene3D" id="3.40.190.10">
    <property type="entry name" value="Periplasmic binding protein-like II"/>
    <property type="match status" value="2"/>
</dbReference>